<dbReference type="EMBL" id="JAAXLA010000001">
    <property type="protein sequence ID" value="NMH95764.1"/>
    <property type="molecule type" value="Genomic_DNA"/>
</dbReference>
<gene>
    <name evidence="2" type="ORF">HF526_00255</name>
</gene>
<accession>A0ABX1S6A9</accession>
<name>A0ABX1S6A9_9PSEU</name>
<dbReference type="Proteomes" id="UP000820669">
    <property type="component" value="Unassembled WGS sequence"/>
</dbReference>
<dbReference type="RefSeq" id="WP_169379143.1">
    <property type="nucleotide sequence ID" value="NZ_JAAXLA010000001.1"/>
</dbReference>
<feature type="compositionally biased region" description="Basic and acidic residues" evidence="1">
    <location>
        <begin position="505"/>
        <end position="516"/>
    </location>
</feature>
<sequence>MTAVLARSRRCGREVDPALVAAALDYKHGVDGRLGHWTRAHVADALAVWFPRTVAVADSDWAEIPAALHALIALLAEMDHLDARSAAPAELHAQVDDSTPALFDALADERNYDLGKFWGMQMMRHGVDKSDVLALQRFLEQARRGELDIDHDVLDAIIQEEARRADAERDTPPDLGPVLLPTAAQLVTAAENSVALDQLRAFTRWVRAGRRLTKDGRLWLRDALALADSLGLDQFYRDTARTADDLPEISLLMHWARQARLVRIVHRRLVPVKSAAQLLHRPIELWRRAFEALGSLGEHFGGSNVFGSPSLFSMSLGDAFPMLWLNLYAAAGGPVPVELFHRLVRDAVNEQFGCVVDDLAGDVEQRLWRRDVTALLDALELLGAVELEESHDHAHLAELARRDDPDPTVVSLTPIGLWACHQLLTEQGLHAPLVGELADEDIEYVCVRMSSCRTEVAEAELAAWVKARDSRTAAHELSRFLRRTDEPSHRDLALYALARTGEGGREVTRRVEERGVRRPGGVHYPVPRDGAEPVPVARSGPR</sequence>
<comment type="caution">
    <text evidence="2">The sequence shown here is derived from an EMBL/GenBank/DDBJ whole genome shotgun (WGS) entry which is preliminary data.</text>
</comment>
<feature type="region of interest" description="Disordered" evidence="1">
    <location>
        <begin position="505"/>
        <end position="542"/>
    </location>
</feature>
<evidence type="ECO:0000256" key="1">
    <source>
        <dbReference type="SAM" id="MobiDB-lite"/>
    </source>
</evidence>
<evidence type="ECO:0000313" key="3">
    <source>
        <dbReference type="Proteomes" id="UP000820669"/>
    </source>
</evidence>
<proteinExistence type="predicted"/>
<evidence type="ECO:0000313" key="2">
    <source>
        <dbReference type="EMBL" id="NMH95764.1"/>
    </source>
</evidence>
<reference evidence="2 3" key="1">
    <citation type="submission" date="2020-04" db="EMBL/GenBank/DDBJ databases">
        <authorList>
            <person name="Klaysubun C."/>
            <person name="Duangmal K."/>
            <person name="Lipun K."/>
        </authorList>
    </citation>
    <scope>NUCLEOTIDE SEQUENCE [LARGE SCALE GENOMIC DNA]</scope>
    <source>
        <strain evidence="2 3">K10HN5</strain>
    </source>
</reference>
<organism evidence="2 3">
    <name type="scientific">Pseudonocardia acidicola</name>
    <dbReference type="NCBI Taxonomy" id="2724939"/>
    <lineage>
        <taxon>Bacteria</taxon>
        <taxon>Bacillati</taxon>
        <taxon>Actinomycetota</taxon>
        <taxon>Actinomycetes</taxon>
        <taxon>Pseudonocardiales</taxon>
        <taxon>Pseudonocardiaceae</taxon>
        <taxon>Pseudonocardia</taxon>
    </lineage>
</organism>
<protein>
    <submittedName>
        <fullName evidence="2">Uncharacterized protein</fullName>
    </submittedName>
</protein>
<keyword evidence="3" id="KW-1185">Reference proteome</keyword>